<evidence type="ECO:0000256" key="1">
    <source>
        <dbReference type="SAM" id="MobiDB-lite"/>
    </source>
</evidence>
<feature type="compositionally biased region" description="Low complexity" evidence="1">
    <location>
        <begin position="82"/>
        <end position="100"/>
    </location>
</feature>
<comment type="caution">
    <text evidence="2">The sequence shown here is derived from an EMBL/GenBank/DDBJ whole genome shotgun (WGS) entry which is preliminary data.</text>
</comment>
<dbReference type="AlphaFoldDB" id="A0A3S5AJP8"/>
<gene>
    <name evidence="2" type="ORF">PXEA_LOCUS24566</name>
</gene>
<dbReference type="Proteomes" id="UP000784294">
    <property type="component" value="Unassembled WGS sequence"/>
</dbReference>
<reference evidence="2" key="1">
    <citation type="submission" date="2018-11" db="EMBL/GenBank/DDBJ databases">
        <authorList>
            <consortium name="Pathogen Informatics"/>
        </authorList>
    </citation>
    <scope>NUCLEOTIDE SEQUENCE</scope>
</reference>
<evidence type="ECO:0000313" key="3">
    <source>
        <dbReference type="Proteomes" id="UP000784294"/>
    </source>
</evidence>
<organism evidence="2 3">
    <name type="scientific">Protopolystoma xenopodis</name>
    <dbReference type="NCBI Taxonomy" id="117903"/>
    <lineage>
        <taxon>Eukaryota</taxon>
        <taxon>Metazoa</taxon>
        <taxon>Spiralia</taxon>
        <taxon>Lophotrochozoa</taxon>
        <taxon>Platyhelminthes</taxon>
        <taxon>Monogenea</taxon>
        <taxon>Polyopisthocotylea</taxon>
        <taxon>Polystomatidea</taxon>
        <taxon>Polystomatidae</taxon>
        <taxon>Protopolystoma</taxon>
    </lineage>
</organism>
<proteinExistence type="predicted"/>
<sequence>MTTYEFLTRQRQKNQSCGDTGLYLAGSGSPNDLESHHQSCSFHTFSIPPGSGLASVFETRGSSLQAGIVGLRDKKIKKVTENSNFSPSQSSPFPISLPSQAVTSPRPRETPNAGAIYHSSQMDISSKPHCLPALRTEDLSGIHGSTEARAPVERELIPAGSESSSSALRPNLNGFNPPVNYILPGLQPISKSANEVTSAGLENLRFVSLQHSPSFGSNQGVTSEKGGLLITLI</sequence>
<evidence type="ECO:0000313" key="2">
    <source>
        <dbReference type="EMBL" id="VEL31126.1"/>
    </source>
</evidence>
<accession>A0A3S5AJP8</accession>
<name>A0A3S5AJP8_9PLAT</name>
<protein>
    <submittedName>
        <fullName evidence="2">Uncharacterized protein</fullName>
    </submittedName>
</protein>
<feature type="region of interest" description="Disordered" evidence="1">
    <location>
        <begin position="81"/>
        <end position="114"/>
    </location>
</feature>
<dbReference type="EMBL" id="CAAALY010118989">
    <property type="protein sequence ID" value="VEL31126.1"/>
    <property type="molecule type" value="Genomic_DNA"/>
</dbReference>
<keyword evidence="3" id="KW-1185">Reference proteome</keyword>